<dbReference type="EMBL" id="CP002745">
    <property type="protein sequence ID" value="AEK60517.1"/>
    <property type="molecule type" value="Genomic_DNA"/>
</dbReference>
<reference evidence="2 3" key="2">
    <citation type="journal article" date="2006" name="J. Microbiol. Methods">
        <title>Genomic flank-sequencing of plasposon insertion sites for rapid identification of functional genes.</title>
        <authorList>
            <person name="Leveau J.H."/>
            <person name="Gerards S."/>
            <person name="Fritsche K."/>
            <person name="Zondag G."/>
            <person name="van Veen J.A."/>
        </authorList>
    </citation>
    <scope>NUCLEOTIDE SEQUENCE [LARGE SCALE GENOMIC DNA]</scope>
    <source>
        <strain evidence="2 3">Ter331</strain>
    </source>
</reference>
<proteinExistence type="predicted"/>
<evidence type="ECO:0000313" key="2">
    <source>
        <dbReference type="EMBL" id="AEK60517.1"/>
    </source>
</evidence>
<dbReference type="KEGG" id="cfu:CFU_0682"/>
<keyword evidence="1" id="KW-0732">Signal</keyword>
<evidence type="ECO:0000256" key="1">
    <source>
        <dbReference type="SAM" id="SignalP"/>
    </source>
</evidence>
<reference evidence="2 3" key="5">
    <citation type="journal article" date="2011" name="ISME J.">
        <title>Dual transcriptional profiling of a bacterial/fungal confrontation: Collimonas fungivorans versus Aspergillus niger.</title>
        <authorList>
            <person name="Mela F."/>
            <person name="Fritsche K."/>
            <person name="de Boer W."/>
            <person name="van Veen J.A."/>
            <person name="de Graaff L.H."/>
            <person name="van den Berg M."/>
            <person name="Leveau J.H."/>
        </authorList>
    </citation>
    <scope>NUCLEOTIDE SEQUENCE [LARGE SCALE GENOMIC DNA]</scope>
    <source>
        <strain evidence="2 3">Ter331</strain>
    </source>
</reference>
<reference evidence="3" key="6">
    <citation type="submission" date="2011-05" db="EMBL/GenBank/DDBJ databases">
        <title>Complete sequence of Collimonas fungivorans Ter331.</title>
        <authorList>
            <person name="Leveau J.H."/>
        </authorList>
    </citation>
    <scope>NUCLEOTIDE SEQUENCE [LARGE SCALE GENOMIC DNA]</scope>
    <source>
        <strain evidence="3">Ter331</strain>
    </source>
</reference>
<reference evidence="2 3" key="4">
    <citation type="journal article" date="2010" name="Environ. Microbiol.">
        <title>The bacterial genus Collimonas: mycophagy, weathering and other adaptive solutions to life in oligotrophic soil environments.</title>
        <authorList>
            <person name="Leveau J.H."/>
            <person name="Uroz S."/>
            <person name="de Boer W."/>
        </authorList>
    </citation>
    <scope>NUCLEOTIDE SEQUENCE [LARGE SCALE GENOMIC DNA]</scope>
    <source>
        <strain evidence="2 3">Ter331</strain>
    </source>
</reference>
<dbReference type="AlphaFoldDB" id="G0AEZ0"/>
<name>G0AEZ0_COLFT</name>
<evidence type="ECO:0000313" key="3">
    <source>
        <dbReference type="Proteomes" id="UP000008392"/>
    </source>
</evidence>
<protein>
    <submittedName>
        <fullName evidence="2">Uncharacterized protein</fullName>
    </submittedName>
</protein>
<dbReference type="Proteomes" id="UP000008392">
    <property type="component" value="Chromosome"/>
</dbReference>
<feature type="signal peptide" evidence="1">
    <location>
        <begin position="1"/>
        <end position="18"/>
    </location>
</feature>
<reference evidence="2 3" key="3">
    <citation type="journal article" date="2008" name="FEMS Microbiol. Ecol.">
        <title>Identification and characterization of genes underlying chitinolysis in Collimonas fungivorans Ter331.</title>
        <authorList>
            <person name="Fritsche K."/>
            <person name="de Boer W."/>
            <person name="Gerards S."/>
            <person name="van den Berg M."/>
            <person name="van Veen J.A."/>
            <person name="Leveau J.H."/>
        </authorList>
    </citation>
    <scope>NUCLEOTIDE SEQUENCE [LARGE SCALE GENOMIC DNA]</scope>
    <source>
        <strain evidence="2 3">Ter331</strain>
    </source>
</reference>
<organism evidence="2 3">
    <name type="scientific">Collimonas fungivorans (strain Ter331)</name>
    <dbReference type="NCBI Taxonomy" id="1005048"/>
    <lineage>
        <taxon>Bacteria</taxon>
        <taxon>Pseudomonadati</taxon>
        <taxon>Pseudomonadota</taxon>
        <taxon>Betaproteobacteria</taxon>
        <taxon>Burkholderiales</taxon>
        <taxon>Oxalobacteraceae</taxon>
        <taxon>Collimonas</taxon>
    </lineage>
</organism>
<keyword evidence="3" id="KW-1185">Reference proteome</keyword>
<accession>G0AEZ0</accession>
<dbReference type="STRING" id="1005048.CFU_0682"/>
<reference evidence="2 3" key="1">
    <citation type="journal article" date="2004" name="Environ. Microbiol.">
        <title>Phylogeny-function analysis of (meta)genomic libraries: screening for expression of ribosomal RNA genes by large-insert library fluorescent in situ hybridization (LIL-FISH).</title>
        <authorList>
            <person name="Leveau J.H."/>
            <person name="Gerards S."/>
            <person name="de Boer W."/>
            <person name="van Veen J.A."/>
        </authorList>
    </citation>
    <scope>NUCLEOTIDE SEQUENCE [LARGE SCALE GENOMIC DNA]</scope>
    <source>
        <strain evidence="2 3">Ter331</strain>
    </source>
</reference>
<gene>
    <name evidence="2" type="ordered locus">CFU_0682</name>
</gene>
<dbReference type="HOGENOM" id="CLU_2615915_0_0_4"/>
<sequence length="78" mass="8852">MIRSLAFCGVLLSQAANAQYEGGYYLWRNQLHPEIQKCAATAPNEHWTKVSGPYFDGECSKLLPQPDQKNEQKIPQSR</sequence>
<feature type="chain" id="PRO_5003396668" evidence="1">
    <location>
        <begin position="19"/>
        <end position="78"/>
    </location>
</feature>